<name>A0A3L6RSA9_PANMI</name>
<dbReference type="EMBL" id="PQIB02000007">
    <property type="protein sequence ID" value="RLN08043.1"/>
    <property type="molecule type" value="Genomic_DNA"/>
</dbReference>
<dbReference type="AlphaFoldDB" id="A0A3L6RSA9"/>
<dbReference type="OrthoDB" id="691840at2759"/>
<dbReference type="PANTHER" id="PTHR31509">
    <property type="entry name" value="BPS1-LIKE PROTEIN"/>
    <property type="match status" value="1"/>
</dbReference>
<comment type="caution">
    <text evidence="1">The sequence shown here is derived from an EMBL/GenBank/DDBJ whole genome shotgun (WGS) entry which is preliminary data.</text>
</comment>
<sequence>MSVRQPPSSPTAAAFYATLARGLDDLDRSLASSAFLSLPSLRAALALLRAAHAGLARLVASLHLPGGAAWLDEYMDEASRLCDACRALRLGAAAVEGFAGSAAQLASLLMQAPSSPHLSRQVPRAISVCRREAMALKEENRALVEGRAEALALRLSEGVPADAKLGGFNGFRGVLCATRMLTSFLLTLLSWGVLHYWTDPDAGAGAAAGDCGAYFGAAFASALARAQQRAAAEAGRSVAAAAGGGGAGVMMHEFRRARAAVEEAKEAAERGGNVAAAAAEVGLCAGALRAACEDVLALIDDLFDEVVEARKKLLDLCSGGN</sequence>
<proteinExistence type="predicted"/>
<gene>
    <name evidence="1" type="ORF">C2845_PM11G07650</name>
</gene>
<dbReference type="STRING" id="4540.A0A3L6RSA9"/>
<keyword evidence="2" id="KW-1185">Reference proteome</keyword>
<organism evidence="1 2">
    <name type="scientific">Panicum miliaceum</name>
    <name type="common">Proso millet</name>
    <name type="synonym">Broomcorn millet</name>
    <dbReference type="NCBI Taxonomy" id="4540"/>
    <lineage>
        <taxon>Eukaryota</taxon>
        <taxon>Viridiplantae</taxon>
        <taxon>Streptophyta</taxon>
        <taxon>Embryophyta</taxon>
        <taxon>Tracheophyta</taxon>
        <taxon>Spermatophyta</taxon>
        <taxon>Magnoliopsida</taxon>
        <taxon>Liliopsida</taxon>
        <taxon>Poales</taxon>
        <taxon>Poaceae</taxon>
        <taxon>PACMAD clade</taxon>
        <taxon>Panicoideae</taxon>
        <taxon>Panicodae</taxon>
        <taxon>Paniceae</taxon>
        <taxon>Panicinae</taxon>
        <taxon>Panicum</taxon>
        <taxon>Panicum sect. Panicum</taxon>
    </lineage>
</organism>
<evidence type="ECO:0000313" key="2">
    <source>
        <dbReference type="Proteomes" id="UP000275267"/>
    </source>
</evidence>
<dbReference type="Proteomes" id="UP000275267">
    <property type="component" value="Unassembled WGS sequence"/>
</dbReference>
<reference evidence="2" key="1">
    <citation type="journal article" date="2019" name="Nat. Commun.">
        <title>The genome of broomcorn millet.</title>
        <authorList>
            <person name="Zou C."/>
            <person name="Miki D."/>
            <person name="Li D."/>
            <person name="Tang Q."/>
            <person name="Xiao L."/>
            <person name="Rajput S."/>
            <person name="Deng P."/>
            <person name="Jia W."/>
            <person name="Huang R."/>
            <person name="Zhang M."/>
            <person name="Sun Y."/>
            <person name="Hu J."/>
            <person name="Fu X."/>
            <person name="Schnable P.S."/>
            <person name="Li F."/>
            <person name="Zhang H."/>
            <person name="Feng B."/>
            <person name="Zhu X."/>
            <person name="Liu R."/>
            <person name="Schnable J.C."/>
            <person name="Zhu J.-K."/>
            <person name="Zhang H."/>
        </authorList>
    </citation>
    <scope>NUCLEOTIDE SEQUENCE [LARGE SCALE GENOMIC DNA]</scope>
</reference>
<evidence type="ECO:0000313" key="1">
    <source>
        <dbReference type="EMBL" id="RLN08043.1"/>
    </source>
</evidence>
<protein>
    <submittedName>
        <fullName evidence="1">Uncharacterized protein</fullName>
    </submittedName>
</protein>
<accession>A0A3L6RSA9</accession>